<dbReference type="InterPro" id="IPR023393">
    <property type="entry name" value="START-like_dom_sf"/>
</dbReference>
<accession>A0AAE1ME38</accession>
<feature type="domain" description="Bet v I/Major latex protein" evidence="1">
    <location>
        <begin position="2"/>
        <end position="151"/>
    </location>
</feature>
<name>A0AAE1ME38_9FABA</name>
<dbReference type="InterPro" id="IPR000916">
    <property type="entry name" value="Bet_v_I/MLP"/>
</dbReference>
<dbReference type="SUPFAM" id="SSF55961">
    <property type="entry name" value="Bet v1-like"/>
    <property type="match status" value="2"/>
</dbReference>
<dbReference type="Proteomes" id="UP001293593">
    <property type="component" value="Unassembled WGS sequence"/>
</dbReference>
<sequence length="305" mass="34361">MSHFGKLEADVHLNASAEQMHEILCSNPHHIPNITPTKMKSVTKLQGDWGKVGSIIVWNYLIDGKSRVTKSVTEAIEPEKNSITYIATEGDILEHNKFFKLTNEVIPKEKGSAVHLTFEYEKLHSQITDPHYLMQLISEITRDIDSHLNQGQGHNEEHLLGKITVDVHIDASADKFHEMLISKPHLMSNISPANVQRVSADANWGKLGSFFTVYYVQEGKHCVAKDVIHAIDESKKLITLRVVEGDILKDFKCMDIIIQTTPKEKGSVVHLTFEYEKLKIDIPDPHTLAQVITHVCRDVGSHLAL</sequence>
<evidence type="ECO:0000313" key="2">
    <source>
        <dbReference type="EMBL" id="KAK4264022.1"/>
    </source>
</evidence>
<dbReference type="Pfam" id="PF00407">
    <property type="entry name" value="Bet_v_1"/>
    <property type="match status" value="2"/>
</dbReference>
<organism evidence="2 3">
    <name type="scientific">Acacia crassicarpa</name>
    <name type="common">northern wattle</name>
    <dbReference type="NCBI Taxonomy" id="499986"/>
    <lineage>
        <taxon>Eukaryota</taxon>
        <taxon>Viridiplantae</taxon>
        <taxon>Streptophyta</taxon>
        <taxon>Embryophyta</taxon>
        <taxon>Tracheophyta</taxon>
        <taxon>Spermatophyta</taxon>
        <taxon>Magnoliopsida</taxon>
        <taxon>eudicotyledons</taxon>
        <taxon>Gunneridae</taxon>
        <taxon>Pentapetalae</taxon>
        <taxon>rosids</taxon>
        <taxon>fabids</taxon>
        <taxon>Fabales</taxon>
        <taxon>Fabaceae</taxon>
        <taxon>Caesalpinioideae</taxon>
        <taxon>mimosoid clade</taxon>
        <taxon>Acacieae</taxon>
        <taxon>Acacia</taxon>
    </lineage>
</organism>
<dbReference type="AlphaFoldDB" id="A0AAE1ME38"/>
<protein>
    <recommendedName>
        <fullName evidence="1">Bet v I/Major latex protein domain-containing protein</fullName>
    </recommendedName>
</protein>
<evidence type="ECO:0000313" key="3">
    <source>
        <dbReference type="Proteomes" id="UP001293593"/>
    </source>
</evidence>
<dbReference type="SMART" id="SM01037">
    <property type="entry name" value="Bet_v_1"/>
    <property type="match status" value="2"/>
</dbReference>
<dbReference type="CDD" id="cd07816">
    <property type="entry name" value="Bet_v1-like"/>
    <property type="match status" value="1"/>
</dbReference>
<keyword evidence="3" id="KW-1185">Reference proteome</keyword>
<evidence type="ECO:0000259" key="1">
    <source>
        <dbReference type="SMART" id="SM01037"/>
    </source>
</evidence>
<dbReference type="Gene3D" id="3.30.530.20">
    <property type="match status" value="2"/>
</dbReference>
<dbReference type="EMBL" id="JAWXYG010000009">
    <property type="protein sequence ID" value="KAK4264022.1"/>
    <property type="molecule type" value="Genomic_DNA"/>
</dbReference>
<dbReference type="GO" id="GO:0006952">
    <property type="term" value="P:defense response"/>
    <property type="evidence" value="ECO:0007669"/>
    <property type="project" value="InterPro"/>
</dbReference>
<proteinExistence type="predicted"/>
<gene>
    <name evidence="2" type="ORF">QN277_029364</name>
</gene>
<dbReference type="InterPro" id="IPR051761">
    <property type="entry name" value="MLP-like_ligand-binding"/>
</dbReference>
<reference evidence="2" key="1">
    <citation type="submission" date="2023-10" db="EMBL/GenBank/DDBJ databases">
        <title>Chromosome-level genome of the transformable northern wattle, Acacia crassicarpa.</title>
        <authorList>
            <person name="Massaro I."/>
            <person name="Sinha N.R."/>
            <person name="Poethig S."/>
            <person name="Leichty A.R."/>
        </authorList>
    </citation>
    <scope>NUCLEOTIDE SEQUENCE</scope>
    <source>
        <strain evidence="2">Acra3RX</strain>
        <tissue evidence="2">Leaf</tissue>
    </source>
</reference>
<comment type="caution">
    <text evidence="2">The sequence shown here is derived from an EMBL/GenBank/DDBJ whole genome shotgun (WGS) entry which is preliminary data.</text>
</comment>
<dbReference type="PANTHER" id="PTHR31907">
    <property type="entry name" value="MLP-LIKE PROTEIN 423"/>
    <property type="match status" value="1"/>
</dbReference>
<feature type="domain" description="Bet v I/Major latex protein" evidence="1">
    <location>
        <begin position="158"/>
        <end position="304"/>
    </location>
</feature>